<dbReference type="RefSeq" id="WP_144226679.1">
    <property type="nucleotide sequence ID" value="NZ_CP041676.1"/>
</dbReference>
<dbReference type="InterPro" id="IPR010982">
    <property type="entry name" value="Lambda_DNA-bd_dom_sf"/>
</dbReference>
<dbReference type="Gene3D" id="1.10.260.40">
    <property type="entry name" value="lambda repressor-like DNA-binding domains"/>
    <property type="match status" value="1"/>
</dbReference>
<dbReference type="CDD" id="cd00093">
    <property type="entry name" value="HTH_XRE"/>
    <property type="match status" value="1"/>
</dbReference>
<dbReference type="EMBL" id="CP041676">
    <property type="protein sequence ID" value="QDR72145.1"/>
    <property type="molecule type" value="Genomic_DNA"/>
</dbReference>
<dbReference type="AlphaFoldDB" id="A0A517D462"/>
<proteinExistence type="predicted"/>
<dbReference type="Proteomes" id="UP000316394">
    <property type="component" value="Chromosome"/>
</dbReference>
<organism evidence="1 2">
    <name type="scientific">Limosilactobacillus reuteri</name>
    <name type="common">Lactobacillus reuteri</name>
    <dbReference type="NCBI Taxonomy" id="1598"/>
    <lineage>
        <taxon>Bacteria</taxon>
        <taxon>Bacillati</taxon>
        <taxon>Bacillota</taxon>
        <taxon>Bacilli</taxon>
        <taxon>Lactobacillales</taxon>
        <taxon>Lactobacillaceae</taxon>
        <taxon>Limosilactobacillus</taxon>
    </lineage>
</organism>
<name>A0A517D462_LIMRT</name>
<protein>
    <submittedName>
        <fullName evidence="1">Helix-turn-helix transcriptional regulator</fullName>
    </submittedName>
</protein>
<dbReference type="GO" id="GO:0003677">
    <property type="term" value="F:DNA binding"/>
    <property type="evidence" value="ECO:0007669"/>
    <property type="project" value="InterPro"/>
</dbReference>
<evidence type="ECO:0000313" key="1">
    <source>
        <dbReference type="EMBL" id="QDR72145.1"/>
    </source>
</evidence>
<evidence type="ECO:0000313" key="2">
    <source>
        <dbReference type="Proteomes" id="UP000316394"/>
    </source>
</evidence>
<sequence length="69" mass="8041">MVRDKAEPYFGLMIEMKKKKKTQADLAQLINVNRSTFNQKLNRIDGKDFYYSEAQQIAKELGIHVSDFS</sequence>
<dbReference type="InterPro" id="IPR001387">
    <property type="entry name" value="Cro/C1-type_HTH"/>
</dbReference>
<dbReference type="SUPFAM" id="SSF47413">
    <property type="entry name" value="lambda repressor-like DNA-binding domains"/>
    <property type="match status" value="1"/>
</dbReference>
<accession>A0A517D462</accession>
<gene>
    <name evidence="1" type="ORF">FOD75_03090</name>
</gene>
<reference evidence="1 2" key="1">
    <citation type="submission" date="2019-07" db="EMBL/GenBank/DDBJ databases">
        <title>Gastrointestinal microbiota of Peromyscus leucopus, the white-footed mouse.</title>
        <authorList>
            <person name="Milovic A."/>
            <person name="Bassam K."/>
            <person name="Barbour A.G."/>
        </authorList>
    </citation>
    <scope>NUCLEOTIDE SEQUENCE [LARGE SCALE GENOMIC DNA]</scope>
    <source>
        <strain evidence="1 2">LL7</strain>
    </source>
</reference>